<dbReference type="Proteomes" id="UP001642409">
    <property type="component" value="Unassembled WGS sequence"/>
</dbReference>
<evidence type="ECO:0000313" key="3">
    <source>
        <dbReference type="EMBL" id="CAL5998111.1"/>
    </source>
</evidence>
<gene>
    <name evidence="3" type="ORF">HINF_LOCUS15578</name>
</gene>
<accession>A0ABP1HMW9</accession>
<dbReference type="EMBL" id="CAXDID020000037">
    <property type="protein sequence ID" value="CAL5998111.1"/>
    <property type="molecule type" value="Genomic_DNA"/>
</dbReference>
<sequence>MQNQYLPPQFDAAPLAPPMMAPQQSGQYAPPTMLPQQPMQYSAPQQFQQQMQPAYAMPVQVNEQYTHAPGPLSGHEQQVIIQIQSPRNLNCSNIVCGCEAPKFQCCQCLCGFFVALFGSGLECCCCYGCSRADCCSVCCAGVCLNILSVFIYGIVASCIVGCKMMC</sequence>
<protein>
    <submittedName>
        <fullName evidence="3">Cysteine-rich_membrane protein 2</fullName>
    </submittedName>
</protein>
<keyword evidence="2" id="KW-0472">Membrane</keyword>
<keyword evidence="2" id="KW-1133">Transmembrane helix</keyword>
<evidence type="ECO:0000256" key="1">
    <source>
        <dbReference type="SAM" id="MobiDB-lite"/>
    </source>
</evidence>
<proteinExistence type="predicted"/>
<evidence type="ECO:0000256" key="2">
    <source>
        <dbReference type="SAM" id="Phobius"/>
    </source>
</evidence>
<name>A0ABP1HMW9_9EUKA</name>
<feature type="region of interest" description="Disordered" evidence="1">
    <location>
        <begin position="1"/>
        <end position="26"/>
    </location>
</feature>
<keyword evidence="2" id="KW-0812">Transmembrane</keyword>
<keyword evidence="4" id="KW-1185">Reference proteome</keyword>
<organism evidence="3 4">
    <name type="scientific">Hexamita inflata</name>
    <dbReference type="NCBI Taxonomy" id="28002"/>
    <lineage>
        <taxon>Eukaryota</taxon>
        <taxon>Metamonada</taxon>
        <taxon>Diplomonadida</taxon>
        <taxon>Hexamitidae</taxon>
        <taxon>Hexamitinae</taxon>
        <taxon>Hexamita</taxon>
    </lineage>
</organism>
<reference evidence="3 4" key="1">
    <citation type="submission" date="2024-07" db="EMBL/GenBank/DDBJ databases">
        <authorList>
            <person name="Akdeniz Z."/>
        </authorList>
    </citation>
    <scope>NUCLEOTIDE SEQUENCE [LARGE SCALE GENOMIC DNA]</scope>
</reference>
<evidence type="ECO:0000313" key="4">
    <source>
        <dbReference type="Proteomes" id="UP001642409"/>
    </source>
</evidence>
<feature type="transmembrane region" description="Helical" evidence="2">
    <location>
        <begin position="144"/>
        <end position="162"/>
    </location>
</feature>
<comment type="caution">
    <text evidence="3">The sequence shown here is derived from an EMBL/GenBank/DDBJ whole genome shotgun (WGS) entry which is preliminary data.</text>
</comment>